<organism evidence="2 3">
    <name type="scientific">Reichenbachiella ulvae</name>
    <dbReference type="NCBI Taxonomy" id="2980104"/>
    <lineage>
        <taxon>Bacteria</taxon>
        <taxon>Pseudomonadati</taxon>
        <taxon>Bacteroidota</taxon>
        <taxon>Cytophagia</taxon>
        <taxon>Cytophagales</taxon>
        <taxon>Reichenbachiellaceae</taxon>
        <taxon>Reichenbachiella</taxon>
    </lineage>
</organism>
<keyword evidence="1" id="KW-1133">Transmembrane helix</keyword>
<proteinExistence type="predicted"/>
<evidence type="ECO:0000256" key="1">
    <source>
        <dbReference type="SAM" id="Phobius"/>
    </source>
</evidence>
<dbReference type="EMBL" id="JAOYOD010000001">
    <property type="protein sequence ID" value="MCV9387862.1"/>
    <property type="molecule type" value="Genomic_DNA"/>
</dbReference>
<evidence type="ECO:0000313" key="3">
    <source>
        <dbReference type="Proteomes" id="UP001300692"/>
    </source>
</evidence>
<gene>
    <name evidence="2" type="ORF">N7U62_14360</name>
</gene>
<evidence type="ECO:0000313" key="2">
    <source>
        <dbReference type="EMBL" id="MCV9387862.1"/>
    </source>
</evidence>
<accession>A0ABT3CW81</accession>
<keyword evidence="3" id="KW-1185">Reference proteome</keyword>
<comment type="caution">
    <text evidence="2">The sequence shown here is derived from an EMBL/GenBank/DDBJ whole genome shotgun (WGS) entry which is preliminary data.</text>
</comment>
<reference evidence="2 3" key="1">
    <citation type="submission" date="2022-10" db="EMBL/GenBank/DDBJ databases">
        <title>Comparative genomics and taxonomic characterization of three novel marine species of genus Reichenbachiella exhibiting antioxidant and polysaccharide degradation activities.</title>
        <authorList>
            <person name="Muhammad N."/>
            <person name="Lee Y.-J."/>
            <person name="Ko J."/>
            <person name="Kim S.-G."/>
        </authorList>
    </citation>
    <scope>NUCLEOTIDE SEQUENCE [LARGE SCALE GENOMIC DNA]</scope>
    <source>
        <strain evidence="2 3">ABR2-5</strain>
    </source>
</reference>
<keyword evidence="1" id="KW-0812">Transmembrane</keyword>
<name>A0ABT3CW81_9BACT</name>
<dbReference type="RefSeq" id="WP_264138680.1">
    <property type="nucleotide sequence ID" value="NZ_JAOYOD010000001.1"/>
</dbReference>
<dbReference type="Proteomes" id="UP001300692">
    <property type="component" value="Unassembled WGS sequence"/>
</dbReference>
<protein>
    <submittedName>
        <fullName evidence="2">Uncharacterized protein</fullName>
    </submittedName>
</protein>
<feature type="transmembrane region" description="Helical" evidence="1">
    <location>
        <begin position="6"/>
        <end position="21"/>
    </location>
</feature>
<sequence>MNIEIIYMSVLAVAIFIYYYRQHQKEKSPKKTESKARINEDGEHFLEALADHDYFRWTKEKTLDLLCDEIKRNYEQYGEISTIETNDRPACFRLYPADEEDLFEEGGFQYILPIIGGAFKKRKLKWEIRDFHENYQNNIANQWLVLNERKYIIYDQLDGKSAQWNLASEKLLMILNRELALQNSEERVYSIRGGNDHQIIFLNRAQFDFLRASNLREEDKPRTN</sequence>
<keyword evidence="1" id="KW-0472">Membrane</keyword>